<reference evidence="1" key="1">
    <citation type="submission" date="2022-09" db="EMBL/GenBank/DDBJ databases">
        <title>Rhodovastum sp. nov. RN2-1 isolated from soil in Seongnam, South Korea.</title>
        <authorList>
            <person name="Le N.T."/>
        </authorList>
    </citation>
    <scope>NUCLEOTIDE SEQUENCE</scope>
    <source>
        <strain evidence="1">RN2-1</strain>
    </source>
</reference>
<protein>
    <submittedName>
        <fullName evidence="1">Uncharacterized protein</fullName>
    </submittedName>
</protein>
<gene>
    <name evidence="1" type="ORF">OL599_17340</name>
</gene>
<sequence length="67" mass="7230">MAHEPEQPVSITLPPQAWNVVAEGLTHLPYRIAASLLDEIRKQFAEATKTPEVPQPDAAVMAKAALA</sequence>
<dbReference type="AlphaFoldDB" id="A0AA41YVV2"/>
<reference evidence="1" key="2">
    <citation type="submission" date="2022-10" db="EMBL/GenBank/DDBJ databases">
        <authorList>
            <person name="Trinh H.N."/>
        </authorList>
    </citation>
    <scope>NUCLEOTIDE SEQUENCE</scope>
    <source>
        <strain evidence="1">RN2-1</strain>
    </source>
</reference>
<dbReference type="Proteomes" id="UP001165679">
    <property type="component" value="Unassembled WGS sequence"/>
</dbReference>
<comment type="caution">
    <text evidence="1">The sequence shown here is derived from an EMBL/GenBank/DDBJ whole genome shotgun (WGS) entry which is preliminary data.</text>
</comment>
<proteinExistence type="predicted"/>
<evidence type="ECO:0000313" key="1">
    <source>
        <dbReference type="EMBL" id="MCW3476337.1"/>
    </source>
</evidence>
<dbReference type="EMBL" id="JAPDNT010000018">
    <property type="protein sequence ID" value="MCW3476337.1"/>
    <property type="molecule type" value="Genomic_DNA"/>
</dbReference>
<organism evidence="1 2">
    <name type="scientific">Limobrevibacterium gyesilva</name>
    <dbReference type="NCBI Taxonomy" id="2991712"/>
    <lineage>
        <taxon>Bacteria</taxon>
        <taxon>Pseudomonadati</taxon>
        <taxon>Pseudomonadota</taxon>
        <taxon>Alphaproteobacteria</taxon>
        <taxon>Acetobacterales</taxon>
        <taxon>Acetobacteraceae</taxon>
        <taxon>Limobrevibacterium</taxon>
    </lineage>
</organism>
<name>A0AA41YVV2_9PROT</name>
<keyword evidence="2" id="KW-1185">Reference proteome</keyword>
<evidence type="ECO:0000313" key="2">
    <source>
        <dbReference type="Proteomes" id="UP001165679"/>
    </source>
</evidence>
<accession>A0AA41YVV2</accession>